<evidence type="ECO:0000256" key="1">
    <source>
        <dbReference type="ARBA" id="ARBA00004141"/>
    </source>
</evidence>
<dbReference type="PRINTS" id="PR01884">
    <property type="entry name" value="MALPROTEIN"/>
</dbReference>
<accession>A0A8B9ENU5</accession>
<dbReference type="GO" id="GO:0016020">
    <property type="term" value="C:membrane"/>
    <property type="evidence" value="ECO:0007669"/>
    <property type="project" value="UniProtKB-SubCell"/>
</dbReference>
<dbReference type="PROSITE" id="PS51225">
    <property type="entry name" value="MARVEL"/>
    <property type="match status" value="1"/>
</dbReference>
<reference evidence="8" key="1">
    <citation type="submission" date="2025-08" db="UniProtKB">
        <authorList>
            <consortium name="Ensembl"/>
        </authorList>
    </citation>
    <scope>IDENTIFICATION</scope>
</reference>
<dbReference type="Ensembl" id="ENSACDT00005029699.1">
    <property type="protein sequence ID" value="ENSACDP00005024877.1"/>
    <property type="gene ID" value="ENSACDG00005018006.1"/>
</dbReference>
<evidence type="ECO:0000256" key="3">
    <source>
        <dbReference type="ARBA" id="ARBA00022989"/>
    </source>
</evidence>
<dbReference type="InterPro" id="IPR013295">
    <property type="entry name" value="MAL"/>
</dbReference>
<name>A0A8B9ENU5_ANSCY</name>
<dbReference type="PANTHER" id="PTHR22776:SF24">
    <property type="entry name" value="MAL-LIKE PROTEIN"/>
    <property type="match status" value="1"/>
</dbReference>
<dbReference type="PANTHER" id="PTHR22776">
    <property type="entry name" value="MARVEL-CONTAINING POTENTIAL LIPID RAFT-ASSOCIATED PROTEIN"/>
    <property type="match status" value="1"/>
</dbReference>
<dbReference type="InterPro" id="IPR008253">
    <property type="entry name" value="Marvel"/>
</dbReference>
<keyword evidence="4 5" id="KW-0472">Membrane</keyword>
<feature type="transmembrane region" description="Helical" evidence="6">
    <location>
        <begin position="60"/>
        <end position="81"/>
    </location>
</feature>
<comment type="subcellular location">
    <subcellularLocation>
        <location evidence="1">Membrane</location>
        <topology evidence="1">Multi-pass membrane protein</topology>
    </subcellularLocation>
</comment>
<evidence type="ECO:0000256" key="5">
    <source>
        <dbReference type="PROSITE-ProRule" id="PRU00581"/>
    </source>
</evidence>
<dbReference type="AlphaFoldDB" id="A0A8B9ENU5"/>
<keyword evidence="9" id="KW-1185">Reference proteome</keyword>
<evidence type="ECO:0000259" key="7">
    <source>
        <dbReference type="PROSITE" id="PS51225"/>
    </source>
</evidence>
<evidence type="ECO:0000313" key="9">
    <source>
        <dbReference type="Proteomes" id="UP000694521"/>
    </source>
</evidence>
<keyword evidence="3 6" id="KW-1133">Transmembrane helix</keyword>
<keyword evidence="2 5" id="KW-0812">Transmembrane</keyword>
<dbReference type="Proteomes" id="UP000694521">
    <property type="component" value="Unplaced"/>
</dbReference>
<evidence type="ECO:0000313" key="8">
    <source>
        <dbReference type="Ensembl" id="ENSACDP00005024877.1"/>
    </source>
</evidence>
<evidence type="ECO:0000256" key="6">
    <source>
        <dbReference type="SAM" id="Phobius"/>
    </source>
</evidence>
<dbReference type="InterPro" id="IPR050578">
    <property type="entry name" value="MARVEL-CKLF_proteins"/>
</dbReference>
<feature type="transmembrane region" description="Helical" evidence="6">
    <location>
        <begin position="36"/>
        <end position="54"/>
    </location>
</feature>
<evidence type="ECO:0000256" key="4">
    <source>
        <dbReference type="ARBA" id="ARBA00023136"/>
    </source>
</evidence>
<reference evidence="8" key="2">
    <citation type="submission" date="2025-09" db="UniProtKB">
        <authorList>
            <consortium name="Ensembl"/>
        </authorList>
    </citation>
    <scope>IDENTIFICATION</scope>
</reference>
<evidence type="ECO:0000256" key="2">
    <source>
        <dbReference type="ARBA" id="ARBA00022692"/>
    </source>
</evidence>
<dbReference type="Pfam" id="PF01284">
    <property type="entry name" value="MARVEL"/>
    <property type="match status" value="1"/>
</dbReference>
<dbReference type="GO" id="GO:0019911">
    <property type="term" value="F:structural constituent of myelin sheath"/>
    <property type="evidence" value="ECO:0007669"/>
    <property type="project" value="TreeGrafter"/>
</dbReference>
<organism evidence="8 9">
    <name type="scientific">Anser cygnoides</name>
    <name type="common">Swan goose</name>
    <dbReference type="NCBI Taxonomy" id="8845"/>
    <lineage>
        <taxon>Eukaryota</taxon>
        <taxon>Metazoa</taxon>
        <taxon>Chordata</taxon>
        <taxon>Craniata</taxon>
        <taxon>Vertebrata</taxon>
        <taxon>Euteleostomi</taxon>
        <taxon>Archelosauria</taxon>
        <taxon>Archosauria</taxon>
        <taxon>Dinosauria</taxon>
        <taxon>Saurischia</taxon>
        <taxon>Theropoda</taxon>
        <taxon>Coelurosauria</taxon>
        <taxon>Aves</taxon>
        <taxon>Neognathae</taxon>
        <taxon>Galloanserae</taxon>
        <taxon>Anseriformes</taxon>
        <taxon>Anatidae</taxon>
        <taxon>Anserinae</taxon>
        <taxon>Anser</taxon>
    </lineage>
</organism>
<protein>
    <submittedName>
        <fullName evidence="8">Mal, T cell differentiation protein like</fullName>
    </submittedName>
</protein>
<dbReference type="GO" id="GO:0042552">
    <property type="term" value="P:myelination"/>
    <property type="evidence" value="ECO:0007669"/>
    <property type="project" value="TreeGrafter"/>
</dbReference>
<proteinExistence type="predicted"/>
<sequence>YKKSFEAFPKSIQGKLVPAGGAAASPRMPCAFASPWQLCGTWVWILVAATSVSLPLQQGWVMYVSLTSCLISLLLLLSYIFGFHRNSNNWKVLDSLYHGATAILYMSAAVLQANATIESEFDNKSPLYYYQLNCAASVSQSRTTRAGLSTCSSHREKQEQTLQLWQRCSNPHPSSPAVSDGG</sequence>
<feature type="domain" description="MARVEL" evidence="7">
    <location>
        <begin position="24"/>
        <end position="158"/>
    </location>
</feature>